<dbReference type="Gene3D" id="1.10.3210.10">
    <property type="entry name" value="Hypothetical protein af1432"/>
    <property type="match status" value="1"/>
</dbReference>
<dbReference type="STRING" id="1884432.SAMN05518683_10111"/>
<organism evidence="2 3">
    <name type="scientific">Salibacterium halotolerans</name>
    <dbReference type="NCBI Taxonomy" id="1884432"/>
    <lineage>
        <taxon>Bacteria</taxon>
        <taxon>Bacillati</taxon>
        <taxon>Bacillota</taxon>
        <taxon>Bacilli</taxon>
        <taxon>Bacillales</taxon>
        <taxon>Bacillaceae</taxon>
    </lineage>
</organism>
<sequence>MDDAYKDNRFNDAIEAKMLYEELLAPQQEVIETMGEVGESRSKETVYHVRRVALYSYTLAKLAGLSGSEAHSLYATSPMHDIGKELSRMKSS</sequence>
<dbReference type="RefSeq" id="WP_212634916.1">
    <property type="nucleotide sequence ID" value="NZ_FOXD01000001.1"/>
</dbReference>
<dbReference type="SUPFAM" id="SSF109604">
    <property type="entry name" value="HD-domain/PDEase-like"/>
    <property type="match status" value="1"/>
</dbReference>
<evidence type="ECO:0000259" key="1">
    <source>
        <dbReference type="PROSITE" id="PS51832"/>
    </source>
</evidence>
<dbReference type="AlphaFoldDB" id="A0A1I5KW55"/>
<protein>
    <recommendedName>
        <fullName evidence="1">HD-GYP domain-containing protein</fullName>
    </recommendedName>
</protein>
<dbReference type="InterPro" id="IPR052020">
    <property type="entry name" value="Cyclic_di-GMP/3'3'-cGAMP_PDE"/>
</dbReference>
<accession>A0A1I5KW55</accession>
<dbReference type="CDD" id="cd00077">
    <property type="entry name" value="HDc"/>
    <property type="match status" value="1"/>
</dbReference>
<proteinExistence type="predicted"/>
<dbReference type="PANTHER" id="PTHR45228">
    <property type="entry name" value="CYCLIC DI-GMP PHOSPHODIESTERASE TM_0186-RELATED"/>
    <property type="match status" value="1"/>
</dbReference>
<dbReference type="InterPro" id="IPR037522">
    <property type="entry name" value="HD_GYP_dom"/>
</dbReference>
<dbReference type="PROSITE" id="PS51832">
    <property type="entry name" value="HD_GYP"/>
    <property type="match status" value="1"/>
</dbReference>
<dbReference type="InterPro" id="IPR003607">
    <property type="entry name" value="HD/PDEase_dom"/>
</dbReference>
<dbReference type="PANTHER" id="PTHR45228:SF1">
    <property type="entry name" value="CYCLIC DI-GMP PHOSPHODIESTERASE TM_0186"/>
    <property type="match status" value="1"/>
</dbReference>
<reference evidence="3" key="1">
    <citation type="submission" date="2016-10" db="EMBL/GenBank/DDBJ databases">
        <authorList>
            <person name="Varghese N."/>
            <person name="Submissions S."/>
        </authorList>
    </citation>
    <scope>NUCLEOTIDE SEQUENCE [LARGE SCALE GENOMIC DNA]</scope>
    <source>
        <strain evidence="3">S7</strain>
    </source>
</reference>
<keyword evidence="3" id="KW-1185">Reference proteome</keyword>
<evidence type="ECO:0000313" key="3">
    <source>
        <dbReference type="Proteomes" id="UP000198892"/>
    </source>
</evidence>
<evidence type="ECO:0000313" key="2">
    <source>
        <dbReference type="EMBL" id="SFO89329.1"/>
    </source>
</evidence>
<name>A0A1I5KW55_9BACI</name>
<gene>
    <name evidence="2" type="ORF">SAMN05518683_10111</name>
</gene>
<feature type="domain" description="HD-GYP" evidence="1">
    <location>
        <begin position="23"/>
        <end position="92"/>
    </location>
</feature>
<dbReference type="EMBL" id="FOXD01000001">
    <property type="protein sequence ID" value="SFO89329.1"/>
    <property type="molecule type" value="Genomic_DNA"/>
</dbReference>
<dbReference type="Proteomes" id="UP000198892">
    <property type="component" value="Unassembled WGS sequence"/>
</dbReference>